<dbReference type="InterPro" id="IPR036055">
    <property type="entry name" value="LDL_receptor-like_sf"/>
</dbReference>
<evidence type="ECO:0000256" key="16">
    <source>
        <dbReference type="ARBA" id="ARBA00023136"/>
    </source>
</evidence>
<keyword evidence="5" id="KW-0964">Secreted</keyword>
<evidence type="ECO:0000256" key="10">
    <source>
        <dbReference type="ARBA" id="ARBA00022729"/>
    </source>
</evidence>
<dbReference type="InterPro" id="IPR023415">
    <property type="entry name" value="LDLR_class-A_CS"/>
</dbReference>
<dbReference type="GO" id="GO:0005579">
    <property type="term" value="C:membrane attack complex"/>
    <property type="evidence" value="ECO:0007669"/>
    <property type="project" value="UniProtKB-KW"/>
</dbReference>
<keyword evidence="25" id="KW-1185">Reference proteome</keyword>
<dbReference type="PROSITE" id="PS00022">
    <property type="entry name" value="EGF_1"/>
    <property type="match status" value="1"/>
</dbReference>
<dbReference type="Gene3D" id="2.20.100.10">
    <property type="entry name" value="Thrombospondin type-1 (TSP1) repeat"/>
    <property type="match status" value="1"/>
</dbReference>
<keyword evidence="7" id="KW-1052">Target cell membrane</keyword>
<keyword evidence="20" id="KW-1053">Target membrane</keyword>
<evidence type="ECO:0000256" key="5">
    <source>
        <dbReference type="ARBA" id="ARBA00022525"/>
    </source>
</evidence>
<dbReference type="PROSITE" id="PS01209">
    <property type="entry name" value="LDLRA_1"/>
    <property type="match status" value="1"/>
</dbReference>
<evidence type="ECO:0000256" key="17">
    <source>
        <dbReference type="ARBA" id="ARBA00023157"/>
    </source>
</evidence>
<evidence type="ECO:0000256" key="21">
    <source>
        <dbReference type="ARBA" id="ARBA00093472"/>
    </source>
</evidence>
<feature type="domain" description="MACPF" evidence="24">
    <location>
        <begin position="139"/>
        <end position="503"/>
    </location>
</feature>
<dbReference type="RefSeq" id="XP_019797904.2">
    <property type="nucleotide sequence ID" value="XM_019942345.2"/>
</dbReference>
<reference evidence="26" key="1">
    <citation type="submission" date="2025-08" db="UniProtKB">
        <authorList>
            <consortium name="RefSeq"/>
        </authorList>
    </citation>
    <scope>IDENTIFICATION</scope>
    <source>
        <tissue evidence="26">Spleen</tissue>
    </source>
</reference>
<dbReference type="FunCoup" id="A0A2U4BXN5">
    <property type="interactions" value="177"/>
</dbReference>
<evidence type="ECO:0000256" key="19">
    <source>
        <dbReference type="ARBA" id="ARBA00023180"/>
    </source>
</evidence>
<proteinExistence type="inferred from homology"/>
<evidence type="ECO:0000256" key="7">
    <source>
        <dbReference type="ARBA" id="ARBA00022537"/>
    </source>
</evidence>
<feature type="disulfide bond" evidence="22">
    <location>
        <begin position="99"/>
        <end position="111"/>
    </location>
</feature>
<dbReference type="Pfam" id="PF00057">
    <property type="entry name" value="Ldl_recept_a"/>
    <property type="match status" value="1"/>
</dbReference>
<dbReference type="PRINTS" id="PR00764">
    <property type="entry name" value="COMPLEMENTC9"/>
</dbReference>
<dbReference type="InterPro" id="IPR036383">
    <property type="entry name" value="TSP1_rpt_sf"/>
</dbReference>
<dbReference type="SMART" id="SM00209">
    <property type="entry name" value="TSP1"/>
    <property type="match status" value="2"/>
</dbReference>
<evidence type="ECO:0000313" key="26">
    <source>
        <dbReference type="RefSeq" id="XP_019797904.2"/>
    </source>
</evidence>
<keyword evidence="4" id="KW-1134">Transmembrane beta strand</keyword>
<dbReference type="PRINTS" id="PR01705">
    <property type="entry name" value="TSP1REPEAT"/>
</dbReference>
<keyword evidence="11" id="KW-0677">Repeat</keyword>
<dbReference type="STRING" id="9739.ENSTTRP00000004575"/>
<evidence type="ECO:0000256" key="4">
    <source>
        <dbReference type="ARBA" id="ARBA00022452"/>
    </source>
</evidence>
<dbReference type="GO" id="GO:0005576">
    <property type="term" value="C:extracellular region"/>
    <property type="evidence" value="ECO:0007669"/>
    <property type="project" value="UniProtKB-SubCell"/>
</dbReference>
<keyword evidence="15" id="KW-0473">Membrane attack complex</keyword>
<comment type="caution">
    <text evidence="22">Lacks conserved residue(s) required for the propagation of feature annotation.</text>
</comment>
<evidence type="ECO:0000256" key="14">
    <source>
        <dbReference type="ARBA" id="ARBA00022875"/>
    </source>
</evidence>
<evidence type="ECO:0000256" key="2">
    <source>
        <dbReference type="ARBA" id="ARBA00004613"/>
    </source>
</evidence>
<keyword evidence="18" id="KW-0179">Complement alternate pathway</keyword>
<evidence type="ECO:0000256" key="12">
    <source>
        <dbReference type="ARBA" id="ARBA00022852"/>
    </source>
</evidence>
<comment type="subunit">
    <text evidence="21">Heterotrimer of 3 chains: alpha (C8A), beta (C8B) and gamma (C8G); the alpha and gamma chains are disulfide bonded. Component of the membrane attack complex (MAC), composed of complement C5b, C6, C7, C8A, C8B, C8G and multiple copies of the pore-forming subunit C9.</text>
</comment>
<keyword evidence="14" id="KW-0180">Complement pathway</keyword>
<keyword evidence="19" id="KW-0325">Glycoprotein</keyword>
<dbReference type="InterPro" id="IPR020864">
    <property type="entry name" value="MACPF"/>
</dbReference>
<keyword evidence="13" id="KW-0391">Immunity</keyword>
<evidence type="ECO:0000256" key="13">
    <source>
        <dbReference type="ARBA" id="ARBA00022859"/>
    </source>
</evidence>
<evidence type="ECO:0000256" key="18">
    <source>
        <dbReference type="ARBA" id="ARBA00023162"/>
    </source>
</evidence>
<evidence type="ECO:0000256" key="6">
    <source>
        <dbReference type="ARBA" id="ARBA00022536"/>
    </source>
</evidence>
<dbReference type="InterPro" id="IPR048831">
    <property type="entry name" value="C8A_B_C6_EGF-like"/>
</dbReference>
<dbReference type="InParanoid" id="A0A2U4BXN5"/>
<dbReference type="GO" id="GO:0006958">
    <property type="term" value="P:complement activation, classical pathway"/>
    <property type="evidence" value="ECO:0007669"/>
    <property type="project" value="UniProtKB-KW"/>
</dbReference>
<keyword evidence="16" id="KW-0472">Membrane</keyword>
<gene>
    <name evidence="26" type="primary">C8A</name>
</gene>
<dbReference type="SMART" id="SM00457">
    <property type="entry name" value="MACPF"/>
    <property type="match status" value="1"/>
</dbReference>
<accession>A0A2U4BXN5</accession>
<keyword evidence="10 23" id="KW-0732">Signal</keyword>
<sequence>MFAVAFFLLSLMTCQPGVAIQEKVNWRVSRAVQSSTPTAVSCQLGNWGEWTDCFPCQEKKYRYRSLLQPNKFGGTICSGTVWDQASCHSPTACVKQAQCGQDFQCKETGRCLKRHLVCNGENDCLDGSDEDNCEDIRVLEDDCSQYDPIPGSERVASGYNVLTQKETQSVYDVRYYGGQCETVYNGEWRELRYDPTCERLYYGDDEKYFRKPYNFLKYHFEALADTTVSSESYDDANHLYSKVKNDNFVSAGVTIGVGPVCSPFTVTAGVSGSRGSSVLNMLSKYNQKKYTFMRIFTKVQTAHFKMRRENIMLDEVMLQSLLELPEQYHYGMYAKFIDDYGTHYITSGTMGGIYEYILVLNKERMETVGVSSNDIQTCFGGSFGIDYEYTDTTQIGGRLSGEDCKKFGGGKIDDYNKTVGVEDIIPLVQGGSPGWAGGLTQDRSIITYRSWGRSLKYNPVVIDFELQPIHEIVRHTNLGPLETKRQNLRRALDQYLMEFNACRCGPCFNNGKPILDGTSCTCQCPLGRQGLACEQMESEGEKADGHWGCWSSWSACKSGTRERRRECNNPAPQNGGTSCPGHRVQTQAC</sequence>
<dbReference type="InterPro" id="IPR000742">
    <property type="entry name" value="EGF"/>
</dbReference>
<dbReference type="SMART" id="SM00192">
    <property type="entry name" value="LDLa"/>
    <property type="match status" value="1"/>
</dbReference>
<organism evidence="25 26">
    <name type="scientific">Tursiops truncatus</name>
    <name type="common">Atlantic bottle-nosed dolphin</name>
    <name type="synonym">Delphinus truncatus</name>
    <dbReference type="NCBI Taxonomy" id="9739"/>
    <lineage>
        <taxon>Eukaryota</taxon>
        <taxon>Metazoa</taxon>
        <taxon>Chordata</taxon>
        <taxon>Craniata</taxon>
        <taxon>Vertebrata</taxon>
        <taxon>Euteleostomi</taxon>
        <taxon>Mammalia</taxon>
        <taxon>Eutheria</taxon>
        <taxon>Laurasiatheria</taxon>
        <taxon>Artiodactyla</taxon>
        <taxon>Whippomorpha</taxon>
        <taxon>Cetacea</taxon>
        <taxon>Odontoceti</taxon>
        <taxon>Delphinidae</taxon>
        <taxon>Tursiops</taxon>
    </lineage>
</organism>
<dbReference type="PROSITE" id="PS51412">
    <property type="entry name" value="MACPF_2"/>
    <property type="match status" value="1"/>
</dbReference>
<dbReference type="InterPro" id="IPR000884">
    <property type="entry name" value="TSP1_rpt"/>
</dbReference>
<keyword evidence="12" id="KW-0204">Cytolysis</keyword>
<dbReference type="PANTHER" id="PTHR45742">
    <property type="entry name" value="COMPLEMENT COMPONENT C6"/>
    <property type="match status" value="1"/>
</dbReference>
<dbReference type="CDD" id="cd00112">
    <property type="entry name" value="LDLa"/>
    <property type="match status" value="1"/>
</dbReference>
<dbReference type="FunFam" id="4.10.400.10:FF:000069">
    <property type="entry name" value="complement component C8 beta chain"/>
    <property type="match status" value="1"/>
</dbReference>
<dbReference type="InterPro" id="IPR020863">
    <property type="entry name" value="MACPF_CS"/>
</dbReference>
<dbReference type="GeneID" id="101321171"/>
<dbReference type="InterPro" id="IPR001862">
    <property type="entry name" value="MAC_perforin"/>
</dbReference>
<dbReference type="Pfam" id="PF21195">
    <property type="entry name" value="EGF_C8A_B_C6"/>
    <property type="match status" value="1"/>
</dbReference>
<name>A0A2U4BXN5_TURTR</name>
<keyword evidence="8" id="KW-0399">Innate immunity</keyword>
<keyword evidence="9" id="KW-0812">Transmembrane</keyword>
<dbReference type="CTD" id="731"/>
<evidence type="ECO:0000256" key="1">
    <source>
        <dbReference type="ARBA" id="ARBA00004276"/>
    </source>
</evidence>
<dbReference type="InterPro" id="IPR002172">
    <property type="entry name" value="LDrepeatLR_classA_rpt"/>
</dbReference>
<comment type="similarity">
    <text evidence="3">Belongs to the complement C6/C7/C8/C9 family.</text>
</comment>
<feature type="signal peptide" evidence="23">
    <location>
        <begin position="1"/>
        <end position="19"/>
    </location>
</feature>
<dbReference type="PANTHER" id="PTHR45742:SF1">
    <property type="entry name" value="COMPLEMENT COMPONENT C8 ALPHA CHAIN"/>
    <property type="match status" value="1"/>
</dbReference>
<dbReference type="PROSITE" id="PS00279">
    <property type="entry name" value="MACPF_1"/>
    <property type="match status" value="1"/>
</dbReference>
<evidence type="ECO:0000256" key="9">
    <source>
        <dbReference type="ARBA" id="ARBA00022692"/>
    </source>
</evidence>
<evidence type="ECO:0000256" key="3">
    <source>
        <dbReference type="ARBA" id="ARBA00009214"/>
    </source>
</evidence>
<feature type="chain" id="PRO_5030058316" evidence="23">
    <location>
        <begin position="20"/>
        <end position="589"/>
    </location>
</feature>
<feature type="disulfide bond" evidence="22">
    <location>
        <begin position="118"/>
        <end position="133"/>
    </location>
</feature>
<evidence type="ECO:0000256" key="22">
    <source>
        <dbReference type="PROSITE-ProRule" id="PRU00124"/>
    </source>
</evidence>
<evidence type="ECO:0000256" key="15">
    <source>
        <dbReference type="ARBA" id="ARBA00023058"/>
    </source>
</evidence>
<comment type="subcellular location">
    <subcellularLocation>
        <location evidence="2">Secreted</location>
    </subcellularLocation>
    <subcellularLocation>
        <location evidence="1">Target cell membrane</location>
        <topology evidence="1">Multi-pass membrane protein</topology>
    </subcellularLocation>
</comment>
<evidence type="ECO:0000313" key="25">
    <source>
        <dbReference type="Proteomes" id="UP000245320"/>
    </source>
</evidence>
<dbReference type="GO" id="GO:0044218">
    <property type="term" value="C:other organism cell membrane"/>
    <property type="evidence" value="ECO:0007669"/>
    <property type="project" value="UniProtKB-KW"/>
</dbReference>
<dbReference type="GO" id="GO:0031640">
    <property type="term" value="P:killing of cells of another organism"/>
    <property type="evidence" value="ECO:0007669"/>
    <property type="project" value="UniProtKB-KW"/>
</dbReference>
<dbReference type="PROSITE" id="PS50068">
    <property type="entry name" value="LDLRA_2"/>
    <property type="match status" value="1"/>
</dbReference>
<keyword evidence="17 22" id="KW-1015">Disulfide bond</keyword>
<dbReference type="Proteomes" id="UP000245320">
    <property type="component" value="Chromosome 1"/>
</dbReference>
<dbReference type="SUPFAM" id="SSF57424">
    <property type="entry name" value="LDL receptor-like module"/>
    <property type="match status" value="1"/>
</dbReference>
<protein>
    <submittedName>
        <fullName evidence="26">Complement component C8 alpha chain</fullName>
    </submittedName>
</protein>
<dbReference type="AlphaFoldDB" id="A0A2U4BXN5"/>
<dbReference type="GO" id="GO:0006957">
    <property type="term" value="P:complement activation, alternative pathway"/>
    <property type="evidence" value="ECO:0007669"/>
    <property type="project" value="UniProtKB-KW"/>
</dbReference>
<keyword evidence="6" id="KW-0245">EGF-like domain</keyword>
<dbReference type="Pfam" id="PF01823">
    <property type="entry name" value="MACPF"/>
    <property type="match status" value="1"/>
</dbReference>
<evidence type="ECO:0000256" key="20">
    <source>
        <dbReference type="ARBA" id="ARBA00023298"/>
    </source>
</evidence>
<evidence type="ECO:0000256" key="8">
    <source>
        <dbReference type="ARBA" id="ARBA00022588"/>
    </source>
</evidence>
<dbReference type="PROSITE" id="PS50092">
    <property type="entry name" value="TSP1"/>
    <property type="match status" value="2"/>
</dbReference>
<evidence type="ECO:0000259" key="24">
    <source>
        <dbReference type="PROSITE" id="PS51412"/>
    </source>
</evidence>
<evidence type="ECO:0000256" key="11">
    <source>
        <dbReference type="ARBA" id="ARBA00022737"/>
    </source>
</evidence>
<dbReference type="Pfam" id="PF00090">
    <property type="entry name" value="TSP_1"/>
    <property type="match status" value="1"/>
</dbReference>
<dbReference type="Gene3D" id="4.10.400.10">
    <property type="entry name" value="Low-density Lipoprotein Receptor"/>
    <property type="match status" value="1"/>
</dbReference>
<dbReference type="OrthoDB" id="6150863at2759"/>
<dbReference type="SUPFAM" id="SSF82895">
    <property type="entry name" value="TSP-1 type 1 repeat"/>
    <property type="match status" value="2"/>
</dbReference>
<evidence type="ECO:0000256" key="23">
    <source>
        <dbReference type="SAM" id="SignalP"/>
    </source>
</evidence>